<evidence type="ECO:0000313" key="27">
    <source>
        <dbReference type="Proteomes" id="UP000694409"/>
    </source>
</evidence>
<evidence type="ECO:0000256" key="7">
    <source>
        <dbReference type="ARBA" id="ARBA00022824"/>
    </source>
</evidence>
<comment type="catalytic activity">
    <reaction evidence="20">
        <text>cholesteryl (9Z-octadecenoate) + H2O = cholesterol + (9Z)-octadecenoate + H(+)</text>
        <dbReference type="Rhea" id="RHEA:33875"/>
        <dbReference type="ChEBI" id="CHEBI:15377"/>
        <dbReference type="ChEBI" id="CHEBI:15378"/>
        <dbReference type="ChEBI" id="CHEBI:16113"/>
        <dbReference type="ChEBI" id="CHEBI:30823"/>
        <dbReference type="ChEBI" id="CHEBI:46898"/>
    </reaction>
    <physiologicalReaction direction="left-to-right" evidence="20">
        <dbReference type="Rhea" id="RHEA:33876"/>
    </physiologicalReaction>
</comment>
<protein>
    <recommendedName>
        <fullName evidence="17">Neutral cholesterol ester hydrolase 1</fullName>
        <ecNumber evidence="16">3.1.1.71</ecNumber>
    </recommendedName>
    <alternativeName>
        <fullName evidence="18">Acetylalkylglycerol acetylhydrolase</fullName>
    </alternativeName>
    <alternativeName>
        <fullName evidence="19">Arylacetamide deacetylase-like 1</fullName>
    </alternativeName>
</protein>
<dbReference type="EC" id="3.1.1.71" evidence="16"/>
<feature type="active site" evidence="23">
    <location>
        <position position="358"/>
    </location>
</feature>
<evidence type="ECO:0000256" key="24">
    <source>
        <dbReference type="PROSITE-ProRule" id="PRU10038"/>
    </source>
</evidence>
<dbReference type="GO" id="GO:0016042">
    <property type="term" value="P:lipid catabolic process"/>
    <property type="evidence" value="ECO:0007669"/>
    <property type="project" value="UniProtKB-KW"/>
</dbReference>
<dbReference type="Gene3D" id="3.40.50.1820">
    <property type="entry name" value="alpha/beta hydrolase"/>
    <property type="match status" value="1"/>
</dbReference>
<dbReference type="InterPro" id="IPR033140">
    <property type="entry name" value="Lipase_GDXG_put_SER_AS"/>
</dbReference>
<keyword evidence="10" id="KW-0735">Signal-anchor</keyword>
<dbReference type="Proteomes" id="UP000694409">
    <property type="component" value="Unassembled WGS sequence"/>
</dbReference>
<dbReference type="GO" id="GO:0047378">
    <property type="term" value="F:acetylalkylglycerol acetylhydrolase activity"/>
    <property type="evidence" value="ECO:0007669"/>
    <property type="project" value="UniProtKB-EC"/>
</dbReference>
<organism evidence="26 27">
    <name type="scientific">Serinus canaria</name>
    <name type="common">Island canary</name>
    <name type="synonym">Fringilla canaria</name>
    <dbReference type="NCBI Taxonomy" id="9135"/>
    <lineage>
        <taxon>Eukaryota</taxon>
        <taxon>Metazoa</taxon>
        <taxon>Chordata</taxon>
        <taxon>Craniata</taxon>
        <taxon>Vertebrata</taxon>
        <taxon>Euteleostomi</taxon>
        <taxon>Archelosauria</taxon>
        <taxon>Archosauria</taxon>
        <taxon>Dinosauria</taxon>
        <taxon>Saurischia</taxon>
        <taxon>Theropoda</taxon>
        <taxon>Coelurosauria</taxon>
        <taxon>Aves</taxon>
        <taxon>Neognathae</taxon>
        <taxon>Neoaves</taxon>
        <taxon>Telluraves</taxon>
        <taxon>Australaves</taxon>
        <taxon>Passeriformes</taxon>
        <taxon>Passeroidea</taxon>
        <taxon>Fringillidae</taxon>
        <taxon>Carduelinae</taxon>
        <taxon>Serinus</taxon>
    </lineage>
</organism>
<feature type="active site" evidence="23">
    <location>
        <position position="328"/>
    </location>
</feature>
<feature type="domain" description="Alpha/beta hydrolase fold-3" evidence="25">
    <location>
        <begin position="89"/>
        <end position="247"/>
    </location>
</feature>
<keyword evidence="12" id="KW-0443">Lipid metabolism</keyword>
<keyword evidence="9" id="KW-0442">Lipid degradation</keyword>
<dbReference type="InterPro" id="IPR050300">
    <property type="entry name" value="GDXG_lipolytic_enzyme"/>
</dbReference>
<comment type="subcellular location">
    <subcellularLocation>
        <location evidence="2">Cell membrane</location>
        <topology evidence="2">Single-pass type II membrane protein</topology>
    </subcellularLocation>
    <subcellularLocation>
        <location evidence="1">Microsome</location>
    </subcellularLocation>
</comment>
<dbReference type="Pfam" id="PF07859">
    <property type="entry name" value="Abhydrolase_3"/>
    <property type="match status" value="2"/>
</dbReference>
<evidence type="ECO:0000256" key="5">
    <source>
        <dbReference type="ARBA" id="ARBA00022692"/>
    </source>
</evidence>
<dbReference type="AlphaFoldDB" id="A0A8C9NFT1"/>
<dbReference type="GO" id="GO:0005886">
    <property type="term" value="C:plasma membrane"/>
    <property type="evidence" value="ECO:0007669"/>
    <property type="project" value="UniProtKB-SubCell"/>
</dbReference>
<evidence type="ECO:0000256" key="17">
    <source>
        <dbReference type="ARBA" id="ARBA00044162"/>
    </source>
</evidence>
<evidence type="ECO:0000256" key="14">
    <source>
        <dbReference type="ARBA" id="ARBA00023180"/>
    </source>
</evidence>
<evidence type="ECO:0000259" key="25">
    <source>
        <dbReference type="Pfam" id="PF07859"/>
    </source>
</evidence>
<dbReference type="PIRSF" id="PIRSF037251">
    <property type="entry name" value="Arylacetamide_deacetylase"/>
    <property type="match status" value="1"/>
</dbReference>
<keyword evidence="5" id="KW-0812">Transmembrane</keyword>
<comment type="catalytic activity">
    <reaction evidence="15">
        <text>1-O-hexadecyl-2-acetyl-sn-glycerol + H2O = 1-O-hexadecyl-sn-glycerol + acetate + H(+)</text>
        <dbReference type="Rhea" id="RHEA:38563"/>
        <dbReference type="ChEBI" id="CHEBI:15377"/>
        <dbReference type="ChEBI" id="CHEBI:15378"/>
        <dbReference type="ChEBI" id="CHEBI:30089"/>
        <dbReference type="ChEBI" id="CHEBI:34115"/>
        <dbReference type="ChEBI" id="CHEBI:75936"/>
    </reaction>
    <physiologicalReaction direction="left-to-right" evidence="15">
        <dbReference type="Rhea" id="RHEA:38564"/>
    </physiologicalReaction>
</comment>
<dbReference type="PROSITE" id="PS01174">
    <property type="entry name" value="LIPASE_GDXG_SER"/>
    <property type="match status" value="1"/>
</dbReference>
<keyword evidence="11" id="KW-1133">Transmembrane helix</keyword>
<dbReference type="PANTHER" id="PTHR48081">
    <property type="entry name" value="AB HYDROLASE SUPERFAMILY PROTEIN C4A8.06C"/>
    <property type="match status" value="1"/>
</dbReference>
<evidence type="ECO:0000256" key="21">
    <source>
        <dbReference type="ARBA" id="ARBA00048913"/>
    </source>
</evidence>
<dbReference type="PANTHER" id="PTHR48081:SF29">
    <property type="entry name" value="NEUTRAL CHOLESTEROL ESTER HYDROLASE 1"/>
    <property type="match status" value="1"/>
</dbReference>
<name>A0A8C9NFT1_SERCA</name>
<evidence type="ECO:0000256" key="19">
    <source>
        <dbReference type="ARBA" id="ARBA00044256"/>
    </source>
</evidence>
<evidence type="ECO:0000256" key="3">
    <source>
        <dbReference type="ARBA" id="ARBA00010515"/>
    </source>
</evidence>
<evidence type="ECO:0000256" key="10">
    <source>
        <dbReference type="ARBA" id="ARBA00022968"/>
    </source>
</evidence>
<keyword evidence="14" id="KW-0325">Glycoprotein</keyword>
<evidence type="ECO:0000313" key="26">
    <source>
        <dbReference type="Ensembl" id="ENSSCAP00000016583.1"/>
    </source>
</evidence>
<keyword evidence="4" id="KW-1003">Cell membrane</keyword>
<evidence type="ECO:0000256" key="11">
    <source>
        <dbReference type="ARBA" id="ARBA00022989"/>
    </source>
</evidence>
<feature type="active site" evidence="23 24">
    <location>
        <position position="170"/>
    </location>
</feature>
<comment type="catalytic activity">
    <reaction evidence="21">
        <text>a cholesterol ester + H2O = cholesterol + a fatty acid + H(+)</text>
        <dbReference type="Rhea" id="RHEA:36403"/>
        <dbReference type="ChEBI" id="CHEBI:15377"/>
        <dbReference type="ChEBI" id="CHEBI:15378"/>
        <dbReference type="ChEBI" id="CHEBI:16113"/>
        <dbReference type="ChEBI" id="CHEBI:17002"/>
        <dbReference type="ChEBI" id="CHEBI:28868"/>
    </reaction>
    <physiologicalReaction direction="left-to-right" evidence="21">
        <dbReference type="Rhea" id="RHEA:36404"/>
    </physiologicalReaction>
</comment>
<keyword evidence="7" id="KW-0256">Endoplasmic reticulum</keyword>
<evidence type="ECO:0000256" key="9">
    <source>
        <dbReference type="ARBA" id="ARBA00022963"/>
    </source>
</evidence>
<evidence type="ECO:0000256" key="15">
    <source>
        <dbReference type="ARBA" id="ARBA00023406"/>
    </source>
</evidence>
<evidence type="ECO:0000256" key="22">
    <source>
        <dbReference type="ARBA" id="ARBA00049214"/>
    </source>
</evidence>
<evidence type="ECO:0000256" key="1">
    <source>
        <dbReference type="ARBA" id="ARBA00004144"/>
    </source>
</evidence>
<evidence type="ECO:0000256" key="4">
    <source>
        <dbReference type="ARBA" id="ARBA00022475"/>
    </source>
</evidence>
<dbReference type="InterPro" id="IPR029058">
    <property type="entry name" value="AB_hydrolase_fold"/>
</dbReference>
<sequence>MWLHQWQPNKLCARLLIDVFLSRFQTSPGVSCGNFNHHLIVLNYLICTFDKLKSVSSEDIKITDAVFDGVEVRVFEPPAKGDESLKRSVVYIHGGGWALASASSLYNNLCRIMAESLNAVVVSVEYRLVPKVWFPEQYHDALRATRHFLQPDVLAEYSVDPSRIAISGDSAGGNLAAAVCQQVTSLNEDLPVRPKLQALIYPVLQAFDFNTPSYQQNMNMPVLPRYVMINYWIDYINGNYDLAHELLINNHTALNVGRALSFRARLNWTSLLPPSFKKNYKPVVQSTGTEAIVERLPALLDVRAMPLLADDATLARQPPTYMLICENDVLRDDGAMYAARLERAGVPVTLDHFHDCFHGCMIFTVWPTDFSAGVQTRNSYIKWLDENL</sequence>
<gene>
    <name evidence="26" type="primary">NCEH1</name>
</gene>
<evidence type="ECO:0000256" key="13">
    <source>
        <dbReference type="ARBA" id="ARBA00023136"/>
    </source>
</evidence>
<comment type="catalytic activity">
    <reaction evidence="22">
        <text>a 1-O-alkyl-2-acetyl-sn-glycerol + H2O = a 1-O-alkyl-sn-glycerol + acetate + H(+)</text>
        <dbReference type="Rhea" id="RHEA:11552"/>
        <dbReference type="ChEBI" id="CHEBI:15377"/>
        <dbReference type="ChEBI" id="CHEBI:15378"/>
        <dbReference type="ChEBI" id="CHEBI:15850"/>
        <dbReference type="ChEBI" id="CHEBI:16291"/>
        <dbReference type="ChEBI" id="CHEBI:30089"/>
        <dbReference type="EC" id="3.1.1.71"/>
    </reaction>
    <physiologicalReaction direction="left-to-right" evidence="22">
        <dbReference type="Rhea" id="RHEA:11553"/>
    </physiologicalReaction>
</comment>
<evidence type="ECO:0000256" key="2">
    <source>
        <dbReference type="ARBA" id="ARBA00004401"/>
    </source>
</evidence>
<dbReference type="InterPro" id="IPR017157">
    <property type="entry name" value="Arylacetamide_deacetylase"/>
</dbReference>
<reference evidence="26" key="2">
    <citation type="submission" date="2025-09" db="UniProtKB">
        <authorList>
            <consortium name="Ensembl"/>
        </authorList>
    </citation>
    <scope>IDENTIFICATION</scope>
</reference>
<evidence type="ECO:0000256" key="6">
    <source>
        <dbReference type="ARBA" id="ARBA00022801"/>
    </source>
</evidence>
<feature type="domain" description="Alpha/beta hydrolase fold-3" evidence="25">
    <location>
        <begin position="300"/>
        <end position="361"/>
    </location>
</feature>
<reference evidence="26" key="1">
    <citation type="submission" date="2025-08" db="UniProtKB">
        <authorList>
            <consortium name="Ensembl"/>
        </authorList>
    </citation>
    <scope>IDENTIFICATION</scope>
</reference>
<evidence type="ECO:0000256" key="20">
    <source>
        <dbReference type="ARBA" id="ARBA00047653"/>
    </source>
</evidence>
<keyword evidence="8" id="KW-0492">Microsome</keyword>
<keyword evidence="13" id="KW-0472">Membrane</keyword>
<evidence type="ECO:0000256" key="23">
    <source>
        <dbReference type="PIRSR" id="PIRSR037251-1"/>
    </source>
</evidence>
<comment type="similarity">
    <text evidence="3">Belongs to the 'GDXG' lipolytic enzyme family.</text>
</comment>
<dbReference type="Ensembl" id="ENSSCAT00000018570.1">
    <property type="protein sequence ID" value="ENSSCAP00000016583.1"/>
    <property type="gene ID" value="ENSSCAG00000012047.1"/>
</dbReference>
<proteinExistence type="inferred from homology"/>
<accession>A0A8C9NFT1</accession>
<evidence type="ECO:0000256" key="18">
    <source>
        <dbReference type="ARBA" id="ARBA00044219"/>
    </source>
</evidence>
<dbReference type="GeneTree" id="ENSGT00940000156699"/>
<keyword evidence="27" id="KW-1185">Reference proteome</keyword>
<dbReference type="InterPro" id="IPR013094">
    <property type="entry name" value="AB_hydrolase_3"/>
</dbReference>
<evidence type="ECO:0000256" key="16">
    <source>
        <dbReference type="ARBA" id="ARBA00044060"/>
    </source>
</evidence>
<keyword evidence="6" id="KW-0378">Hydrolase</keyword>
<dbReference type="SUPFAM" id="SSF53474">
    <property type="entry name" value="alpha/beta-Hydrolases"/>
    <property type="match status" value="1"/>
</dbReference>
<evidence type="ECO:0000256" key="8">
    <source>
        <dbReference type="ARBA" id="ARBA00022848"/>
    </source>
</evidence>
<evidence type="ECO:0000256" key="12">
    <source>
        <dbReference type="ARBA" id="ARBA00023098"/>
    </source>
</evidence>